<dbReference type="EMBL" id="JADDOJ010000059">
    <property type="protein sequence ID" value="MBE7941690.1"/>
    <property type="molecule type" value="Genomic_DNA"/>
</dbReference>
<evidence type="ECO:0000313" key="3">
    <source>
        <dbReference type="Proteomes" id="UP000715965"/>
    </source>
</evidence>
<feature type="compositionally biased region" description="Polar residues" evidence="1">
    <location>
        <begin position="101"/>
        <end position="114"/>
    </location>
</feature>
<gene>
    <name evidence="2" type="ORF">IM725_14005</name>
</gene>
<protein>
    <submittedName>
        <fullName evidence="2">AlpA family phage regulatory protein</fullName>
    </submittedName>
</protein>
<keyword evidence="3" id="KW-1185">Reference proteome</keyword>
<evidence type="ECO:0000313" key="2">
    <source>
        <dbReference type="EMBL" id="MBE7941690.1"/>
    </source>
</evidence>
<dbReference type="RefSeq" id="WP_193781252.1">
    <property type="nucleotide sequence ID" value="NZ_JADDOJ010000059.1"/>
</dbReference>
<name>A0ABR9SHD1_9BURK</name>
<feature type="region of interest" description="Disordered" evidence="1">
    <location>
        <begin position="89"/>
        <end position="122"/>
    </location>
</feature>
<evidence type="ECO:0000256" key="1">
    <source>
        <dbReference type="SAM" id="MobiDB-lite"/>
    </source>
</evidence>
<proteinExistence type="predicted"/>
<dbReference type="InterPro" id="IPR010260">
    <property type="entry name" value="AlpA"/>
</dbReference>
<comment type="caution">
    <text evidence="2">The sequence shown here is derived from an EMBL/GenBank/DDBJ whole genome shotgun (WGS) entry which is preliminary data.</text>
</comment>
<dbReference type="Pfam" id="PF05930">
    <property type="entry name" value="Phage_AlpA"/>
    <property type="match status" value="1"/>
</dbReference>
<organism evidence="2 3">
    <name type="scientific">Ramlibacter aquaticus</name>
    <dbReference type="NCBI Taxonomy" id="2780094"/>
    <lineage>
        <taxon>Bacteria</taxon>
        <taxon>Pseudomonadati</taxon>
        <taxon>Pseudomonadota</taxon>
        <taxon>Betaproteobacteria</taxon>
        <taxon>Burkholderiales</taxon>
        <taxon>Comamonadaceae</taxon>
        <taxon>Ramlibacter</taxon>
    </lineage>
</organism>
<reference evidence="2 3" key="1">
    <citation type="submission" date="2020-10" db="EMBL/GenBank/DDBJ databases">
        <title>Draft genome of Ramlibacter aquaticus LMG 30558.</title>
        <authorList>
            <person name="Props R."/>
        </authorList>
    </citation>
    <scope>NUCLEOTIDE SEQUENCE [LARGE SCALE GENOMIC DNA]</scope>
    <source>
        <strain evidence="2 3">LMG 30558</strain>
    </source>
</reference>
<sequence>MLEIGVPFCPRNYPCASIDAESACAFRKLGYSAEEAAEYIGIGEATLHELGRHGSKLYDKDFPKKVQLTPRRVVYLRPELDEWVIKRKEASQHQEVKLSGSAKSTHENSLNSSKKSARGRRA</sequence>
<accession>A0ABR9SHD1</accession>
<dbReference type="Proteomes" id="UP000715965">
    <property type="component" value="Unassembled WGS sequence"/>
</dbReference>